<sequence>MSLNNKQWLLISHTTGEPTPEHFKLVERELPDLQDGEVLVRHHYLSLDPYMRGRMTDAKNYATLQPLNEVMIGGTVGEVAASKNPAFAVGDPVVGMGSWQLYQRVTVAELGGLRKVDTSCVPLSAYLGAVGMPGVTAWYGLNRIIEPKAGQTIVVSAASGAVGSTVGQLAKVRGARAVGIAGGPDKCRYVTQELGFDACIDYKQHQDLESLSQALKEACPDGIDGHFENVGGMILDAVLLHSNSFARVALCGMISRYGQPIPITQTQHILMNRMRLEAFVISEHMEVWPDALKELGTLVAAGKLKYRETVSQGLESAPEGLCDLFKGKNFGKQLVKLV</sequence>
<dbReference type="GO" id="GO:0016628">
    <property type="term" value="F:oxidoreductase activity, acting on the CH-CH group of donors, NAD or NADP as acceptor"/>
    <property type="evidence" value="ECO:0007669"/>
    <property type="project" value="InterPro"/>
</dbReference>
<dbReference type="SUPFAM" id="SSF51735">
    <property type="entry name" value="NAD(P)-binding Rossmann-fold domains"/>
    <property type="match status" value="1"/>
</dbReference>
<name>A0A5E6P2F7_PSEFL</name>
<dbReference type="Gene3D" id="3.90.180.10">
    <property type="entry name" value="Medium-chain alcohol dehydrogenases, catalytic domain"/>
    <property type="match status" value="1"/>
</dbReference>
<proteinExistence type="predicted"/>
<dbReference type="InterPro" id="IPR011032">
    <property type="entry name" value="GroES-like_sf"/>
</dbReference>
<keyword evidence="1 3" id="KW-0560">Oxidoreductase</keyword>
<evidence type="ECO:0000313" key="3">
    <source>
        <dbReference type="EMBL" id="VVM37426.1"/>
    </source>
</evidence>
<accession>A0A5E6P2F7</accession>
<dbReference type="InterPro" id="IPR036291">
    <property type="entry name" value="NAD(P)-bd_dom_sf"/>
</dbReference>
<evidence type="ECO:0000313" key="4">
    <source>
        <dbReference type="Proteomes" id="UP000326729"/>
    </source>
</evidence>
<dbReference type="SUPFAM" id="SSF50129">
    <property type="entry name" value="GroES-like"/>
    <property type="match status" value="1"/>
</dbReference>
<protein>
    <submittedName>
        <fullName evidence="3">NADP-dependent oxidoreductase YfmJ</fullName>
        <ecNumber evidence="3">1.-.-.-</ecNumber>
    </submittedName>
</protein>
<dbReference type="EMBL" id="CABVGY010000001">
    <property type="protein sequence ID" value="VVM37426.1"/>
    <property type="molecule type" value="Genomic_DNA"/>
</dbReference>
<dbReference type="CDD" id="cd05288">
    <property type="entry name" value="PGDH"/>
    <property type="match status" value="1"/>
</dbReference>
<evidence type="ECO:0000259" key="2">
    <source>
        <dbReference type="SMART" id="SM00829"/>
    </source>
</evidence>
<dbReference type="SMART" id="SM00829">
    <property type="entry name" value="PKS_ER"/>
    <property type="match status" value="1"/>
</dbReference>
<dbReference type="Pfam" id="PF00107">
    <property type="entry name" value="ADH_zinc_N"/>
    <property type="match status" value="1"/>
</dbReference>
<gene>
    <name evidence="3" type="primary">yfmJ_1</name>
    <name evidence="3" type="ORF">PS659_00103</name>
</gene>
<dbReference type="InterPro" id="IPR041694">
    <property type="entry name" value="ADH_N_2"/>
</dbReference>
<dbReference type="FunFam" id="3.40.50.720:FF:000121">
    <property type="entry name" value="Prostaglandin reductase 2"/>
    <property type="match status" value="1"/>
</dbReference>
<dbReference type="Proteomes" id="UP000326729">
    <property type="component" value="Unassembled WGS sequence"/>
</dbReference>
<dbReference type="InterPro" id="IPR045010">
    <property type="entry name" value="MDR_fam"/>
</dbReference>
<dbReference type="AlphaFoldDB" id="A0A5E6P2F7"/>
<organism evidence="3 4">
    <name type="scientific">Pseudomonas fluorescens</name>
    <dbReference type="NCBI Taxonomy" id="294"/>
    <lineage>
        <taxon>Bacteria</taxon>
        <taxon>Pseudomonadati</taxon>
        <taxon>Pseudomonadota</taxon>
        <taxon>Gammaproteobacteria</taxon>
        <taxon>Pseudomonadales</taxon>
        <taxon>Pseudomonadaceae</taxon>
        <taxon>Pseudomonas</taxon>
    </lineage>
</organism>
<dbReference type="InterPro" id="IPR020843">
    <property type="entry name" value="ER"/>
</dbReference>
<dbReference type="RefSeq" id="WP_150714300.1">
    <property type="nucleotide sequence ID" value="NZ_CABVGY010000001.1"/>
</dbReference>
<dbReference type="Pfam" id="PF16884">
    <property type="entry name" value="ADH_N_2"/>
    <property type="match status" value="1"/>
</dbReference>
<dbReference type="PANTHER" id="PTHR43205">
    <property type="entry name" value="PROSTAGLANDIN REDUCTASE"/>
    <property type="match status" value="1"/>
</dbReference>
<evidence type="ECO:0000256" key="1">
    <source>
        <dbReference type="ARBA" id="ARBA00023002"/>
    </source>
</evidence>
<dbReference type="PANTHER" id="PTHR43205:SF7">
    <property type="entry name" value="PROSTAGLANDIN REDUCTASE 1"/>
    <property type="match status" value="1"/>
</dbReference>
<dbReference type="Gene3D" id="3.40.50.720">
    <property type="entry name" value="NAD(P)-binding Rossmann-like Domain"/>
    <property type="match status" value="1"/>
</dbReference>
<feature type="domain" description="Enoyl reductase (ER)" evidence="2">
    <location>
        <begin position="18"/>
        <end position="335"/>
    </location>
</feature>
<dbReference type="OrthoDB" id="9805663at2"/>
<reference evidence="3 4" key="1">
    <citation type="submission" date="2019-09" db="EMBL/GenBank/DDBJ databases">
        <authorList>
            <person name="Chandra G."/>
            <person name="Truman W A."/>
        </authorList>
    </citation>
    <scope>NUCLEOTIDE SEQUENCE [LARGE SCALE GENOMIC DNA]</scope>
    <source>
        <strain evidence="3">PS659</strain>
    </source>
</reference>
<dbReference type="InterPro" id="IPR013149">
    <property type="entry name" value="ADH-like_C"/>
</dbReference>
<dbReference type="EC" id="1.-.-.-" evidence="3"/>